<evidence type="ECO:0000256" key="1">
    <source>
        <dbReference type="SAM" id="MobiDB-lite"/>
    </source>
</evidence>
<keyword evidence="2" id="KW-1133">Transmembrane helix</keyword>
<keyword evidence="2" id="KW-0472">Membrane</keyword>
<organism evidence="3">
    <name type="scientific">viral metagenome</name>
    <dbReference type="NCBI Taxonomy" id="1070528"/>
    <lineage>
        <taxon>unclassified sequences</taxon>
        <taxon>metagenomes</taxon>
        <taxon>organismal metagenomes</taxon>
    </lineage>
</organism>
<evidence type="ECO:0000256" key="2">
    <source>
        <dbReference type="SAM" id="Phobius"/>
    </source>
</evidence>
<reference evidence="3" key="1">
    <citation type="journal article" date="2020" name="Nature">
        <title>Giant virus diversity and host interactions through global metagenomics.</title>
        <authorList>
            <person name="Schulz F."/>
            <person name="Roux S."/>
            <person name="Paez-Espino D."/>
            <person name="Jungbluth S."/>
            <person name="Walsh D.A."/>
            <person name="Denef V.J."/>
            <person name="McMahon K.D."/>
            <person name="Konstantinidis K.T."/>
            <person name="Eloe-Fadrosh E.A."/>
            <person name="Kyrpides N.C."/>
            <person name="Woyke T."/>
        </authorList>
    </citation>
    <scope>NUCLEOTIDE SEQUENCE</scope>
    <source>
        <strain evidence="3">GVMAG-S-1101176-114</strain>
    </source>
</reference>
<evidence type="ECO:0000313" key="3">
    <source>
        <dbReference type="EMBL" id="QHU13113.1"/>
    </source>
</evidence>
<feature type="region of interest" description="Disordered" evidence="1">
    <location>
        <begin position="79"/>
        <end position="125"/>
    </location>
</feature>
<name>A0A6C0K6Q2_9ZZZZ</name>
<feature type="compositionally biased region" description="Basic and acidic residues" evidence="1">
    <location>
        <begin position="79"/>
        <end position="111"/>
    </location>
</feature>
<protein>
    <submittedName>
        <fullName evidence="3">Uncharacterized protein</fullName>
    </submittedName>
</protein>
<accession>A0A6C0K6Q2</accession>
<feature type="transmembrane region" description="Helical" evidence="2">
    <location>
        <begin position="51"/>
        <end position="70"/>
    </location>
</feature>
<sequence length="195" mass="21046">MKGSFMVGNADFAVASVIFLGSIVFLVQTKLSYLAAWLVVVAIVMKYGAHLPWTVSVGGAVATVAAVIYVSGETLKERYENASKDDESDDDGPKPHTDKDKNKHEHVEAKAGKSGKASKDEDEEAHMDAGTTILHAFQKLKPDQVMAMRNDTKELMETQKQLVETLGALGPQVKQGAELVNSFKSMFSGVMGQGQ</sequence>
<dbReference type="EMBL" id="MN740813">
    <property type="protein sequence ID" value="QHU13113.1"/>
    <property type="molecule type" value="Genomic_DNA"/>
</dbReference>
<dbReference type="AlphaFoldDB" id="A0A6C0K6Q2"/>
<keyword evidence="2" id="KW-0812">Transmembrane</keyword>
<feature type="transmembrane region" description="Helical" evidence="2">
    <location>
        <begin position="12"/>
        <end position="45"/>
    </location>
</feature>
<proteinExistence type="predicted"/>